<dbReference type="PANTHER" id="PTHR13767:SF2">
    <property type="entry name" value="PSEUDOURIDYLATE SYNTHASE TRUB1"/>
    <property type="match status" value="1"/>
</dbReference>
<evidence type="ECO:0000256" key="5">
    <source>
        <dbReference type="HAMAP-Rule" id="MF_01080"/>
    </source>
</evidence>
<dbReference type="RefSeq" id="WP_033099622.1">
    <property type="nucleotide sequence ID" value="NZ_JACEIP010000005.1"/>
</dbReference>
<protein>
    <recommendedName>
        <fullName evidence="5">tRNA pseudouridine synthase B</fullName>
        <ecNumber evidence="5">5.4.99.25</ecNumber>
    </recommendedName>
    <alternativeName>
        <fullName evidence="5">tRNA pseudouridine(55) synthase</fullName>
        <shortName evidence="5">Psi55 synthase</shortName>
    </alternativeName>
    <alternativeName>
        <fullName evidence="5">tRNA pseudouridylate synthase</fullName>
    </alternativeName>
    <alternativeName>
        <fullName evidence="5">tRNA-uridine isomerase</fullName>
    </alternativeName>
</protein>
<evidence type="ECO:0000313" key="9">
    <source>
        <dbReference type="Proteomes" id="UP000530514"/>
    </source>
</evidence>
<dbReference type="InterPro" id="IPR014780">
    <property type="entry name" value="tRNA_psdUridine_synth_TruB"/>
</dbReference>
<dbReference type="EMBL" id="JACEIP010000005">
    <property type="protein sequence ID" value="MBA4542303.1"/>
    <property type="molecule type" value="Genomic_DNA"/>
</dbReference>
<comment type="caution">
    <text evidence="8">The sequence shown here is derived from an EMBL/GenBank/DDBJ whole genome shotgun (WGS) entry which is preliminary data.</text>
</comment>
<dbReference type="GO" id="GO:0031119">
    <property type="term" value="P:tRNA pseudouridine synthesis"/>
    <property type="evidence" value="ECO:0007669"/>
    <property type="project" value="UniProtKB-UniRule"/>
</dbReference>
<name>A0A7W1X929_9BACL</name>
<keyword evidence="9" id="KW-1185">Reference proteome</keyword>
<dbReference type="GO" id="GO:0003723">
    <property type="term" value="F:RNA binding"/>
    <property type="evidence" value="ECO:0007669"/>
    <property type="project" value="InterPro"/>
</dbReference>
<dbReference type="AlphaFoldDB" id="A0A7W1X929"/>
<evidence type="ECO:0000256" key="4">
    <source>
        <dbReference type="ARBA" id="ARBA00023235"/>
    </source>
</evidence>
<reference evidence="8 9" key="1">
    <citation type="submission" date="2020-07" db="EMBL/GenBank/DDBJ databases">
        <authorList>
            <person name="Feng H."/>
        </authorList>
    </citation>
    <scope>NUCLEOTIDE SEQUENCE [LARGE SCALE GENOMIC DNA]</scope>
    <source>
        <strain evidence="9">s-11</strain>
    </source>
</reference>
<comment type="function">
    <text evidence="5">Responsible for synthesis of pseudouridine from uracil-55 in the psi GC loop of transfer RNAs.</text>
</comment>
<evidence type="ECO:0000256" key="1">
    <source>
        <dbReference type="ARBA" id="ARBA00000385"/>
    </source>
</evidence>
<dbReference type="InterPro" id="IPR032819">
    <property type="entry name" value="TruB_C"/>
</dbReference>
<dbReference type="Pfam" id="PF01509">
    <property type="entry name" value="TruB_N"/>
    <property type="match status" value="1"/>
</dbReference>
<feature type="active site" description="Nucleophile" evidence="5">
    <location>
        <position position="40"/>
    </location>
</feature>
<feature type="domain" description="Pseudouridine synthase II N-terminal" evidence="6">
    <location>
        <begin position="25"/>
        <end position="177"/>
    </location>
</feature>
<feature type="domain" description="tRNA pseudouridylate synthase B C-terminal" evidence="7">
    <location>
        <begin position="178"/>
        <end position="223"/>
    </location>
</feature>
<evidence type="ECO:0000256" key="2">
    <source>
        <dbReference type="ARBA" id="ARBA00005642"/>
    </source>
</evidence>
<evidence type="ECO:0000313" key="8">
    <source>
        <dbReference type="EMBL" id="MBA4542303.1"/>
    </source>
</evidence>
<dbReference type="GO" id="GO:0160148">
    <property type="term" value="F:tRNA pseudouridine(55) synthase activity"/>
    <property type="evidence" value="ECO:0007669"/>
    <property type="project" value="UniProtKB-EC"/>
</dbReference>
<organism evidence="8 9">
    <name type="scientific">Thermoactinomyces daqus</name>
    <dbReference type="NCBI Taxonomy" id="1329516"/>
    <lineage>
        <taxon>Bacteria</taxon>
        <taxon>Bacillati</taxon>
        <taxon>Bacillota</taxon>
        <taxon>Bacilli</taxon>
        <taxon>Bacillales</taxon>
        <taxon>Thermoactinomycetaceae</taxon>
        <taxon>Thermoactinomyces</taxon>
    </lineage>
</organism>
<dbReference type="GO" id="GO:1990481">
    <property type="term" value="P:mRNA pseudouridine synthesis"/>
    <property type="evidence" value="ECO:0007669"/>
    <property type="project" value="TreeGrafter"/>
</dbReference>
<evidence type="ECO:0000259" key="7">
    <source>
        <dbReference type="Pfam" id="PF16198"/>
    </source>
</evidence>
<evidence type="ECO:0000256" key="3">
    <source>
        <dbReference type="ARBA" id="ARBA00022694"/>
    </source>
</evidence>
<dbReference type="EC" id="5.4.99.25" evidence="5"/>
<sequence>MTCHGILPVFKPKGLTSHDVVAKVRRLAGQKKVGHTGTLDPEVEGVLPVCLGQATRIAEYIQAMPKRYRGSFMVGISTDTEDQTGEITAKADSVEKLDHPCVEAIFSRFTGEIEQVPPMYSAVKIKGKKLYELAREGKEIERPSRKVFIYELHLLGIEDTPYPKISFDVLCSKGTYVRTLCVDLGRALGYPAHMTGLVRTQSGPFHLEDCWMLEELAQAAEQQKLGEYLVSPGDALSLWPSLVVGDEDVKRVLDGWELRFSGLPASGSLVRVYSESGRFCALYRVMPGGLAKPEKVFREVEC</sequence>
<dbReference type="InterPro" id="IPR002501">
    <property type="entry name" value="PsdUridine_synth_N"/>
</dbReference>
<proteinExistence type="inferred from homology"/>
<dbReference type="FunFam" id="3.30.2350.10:FF:000011">
    <property type="entry name" value="tRNA pseudouridine synthase B"/>
    <property type="match status" value="1"/>
</dbReference>
<keyword evidence="3 5" id="KW-0819">tRNA processing</keyword>
<accession>A0A7W1X929</accession>
<comment type="similarity">
    <text evidence="2 5">Belongs to the pseudouridine synthase TruB family. Type 1 subfamily.</text>
</comment>
<gene>
    <name evidence="5 8" type="primary">truB</name>
    <name evidence="8" type="ORF">H1164_05225</name>
</gene>
<dbReference type="NCBIfam" id="TIGR00431">
    <property type="entry name" value="TruB"/>
    <property type="match status" value="1"/>
</dbReference>
<dbReference type="HAMAP" id="MF_01080">
    <property type="entry name" value="TruB_bact"/>
    <property type="match status" value="1"/>
</dbReference>
<comment type="catalytic activity">
    <reaction evidence="1 5">
        <text>uridine(55) in tRNA = pseudouridine(55) in tRNA</text>
        <dbReference type="Rhea" id="RHEA:42532"/>
        <dbReference type="Rhea" id="RHEA-COMP:10101"/>
        <dbReference type="Rhea" id="RHEA-COMP:10102"/>
        <dbReference type="ChEBI" id="CHEBI:65314"/>
        <dbReference type="ChEBI" id="CHEBI:65315"/>
        <dbReference type="EC" id="5.4.99.25"/>
    </reaction>
</comment>
<dbReference type="OrthoDB" id="9802309at2"/>
<dbReference type="Pfam" id="PF16198">
    <property type="entry name" value="TruB_C_2"/>
    <property type="match status" value="1"/>
</dbReference>
<dbReference type="Proteomes" id="UP000530514">
    <property type="component" value="Unassembled WGS sequence"/>
</dbReference>
<dbReference type="InterPro" id="IPR020103">
    <property type="entry name" value="PsdUridine_synth_cat_dom_sf"/>
</dbReference>
<dbReference type="Gene3D" id="3.30.2350.10">
    <property type="entry name" value="Pseudouridine synthase"/>
    <property type="match status" value="1"/>
</dbReference>
<dbReference type="CDD" id="cd02573">
    <property type="entry name" value="PseudoU_synth_EcTruB"/>
    <property type="match status" value="1"/>
</dbReference>
<dbReference type="SUPFAM" id="SSF55120">
    <property type="entry name" value="Pseudouridine synthase"/>
    <property type="match status" value="1"/>
</dbReference>
<evidence type="ECO:0000259" key="6">
    <source>
        <dbReference type="Pfam" id="PF01509"/>
    </source>
</evidence>
<dbReference type="PANTHER" id="PTHR13767">
    <property type="entry name" value="TRNA-PSEUDOURIDINE SYNTHASE"/>
    <property type="match status" value="1"/>
</dbReference>
<keyword evidence="4 5" id="KW-0413">Isomerase</keyword>